<comment type="caution">
    <text evidence="1">The sequence shown here is derived from an EMBL/GenBank/DDBJ whole genome shotgun (WGS) entry which is preliminary data.</text>
</comment>
<dbReference type="RefSeq" id="WP_285663440.1">
    <property type="nucleotide sequence ID" value="NZ_BSTX01000002.1"/>
</dbReference>
<organism evidence="1 2">
    <name type="scientific">Actinorhabdospora filicis</name>
    <dbReference type="NCBI Taxonomy" id="1785913"/>
    <lineage>
        <taxon>Bacteria</taxon>
        <taxon>Bacillati</taxon>
        <taxon>Actinomycetota</taxon>
        <taxon>Actinomycetes</taxon>
        <taxon>Micromonosporales</taxon>
        <taxon>Micromonosporaceae</taxon>
        <taxon>Actinorhabdospora</taxon>
    </lineage>
</organism>
<dbReference type="EMBL" id="BSTX01000002">
    <property type="protein sequence ID" value="GLZ78279.1"/>
    <property type="molecule type" value="Genomic_DNA"/>
</dbReference>
<proteinExistence type="predicted"/>
<protein>
    <submittedName>
        <fullName evidence="1">Uncharacterized protein</fullName>
    </submittedName>
</protein>
<dbReference type="Proteomes" id="UP001165079">
    <property type="component" value="Unassembled WGS sequence"/>
</dbReference>
<name>A0A9W6SM27_9ACTN</name>
<gene>
    <name evidence="1" type="ORF">Afil01_30860</name>
</gene>
<evidence type="ECO:0000313" key="2">
    <source>
        <dbReference type="Proteomes" id="UP001165079"/>
    </source>
</evidence>
<evidence type="ECO:0000313" key="1">
    <source>
        <dbReference type="EMBL" id="GLZ78279.1"/>
    </source>
</evidence>
<reference evidence="1" key="1">
    <citation type="submission" date="2023-03" db="EMBL/GenBank/DDBJ databases">
        <title>Actinorhabdospora filicis NBRC 111898.</title>
        <authorList>
            <person name="Ichikawa N."/>
            <person name="Sato H."/>
            <person name="Tonouchi N."/>
        </authorList>
    </citation>
    <scope>NUCLEOTIDE SEQUENCE</scope>
    <source>
        <strain evidence="1">NBRC 111898</strain>
    </source>
</reference>
<sequence>MELTSTCDEPVRLSHDEVTFLNDLPGAAFDIGYFDSCSLALGHPGAHATSLQAVPGSSWWLVWGFGTRILLPHTKECDAEDPFWPAEMCFLYAGHVGDHVFLRPPDWLPPV</sequence>
<accession>A0A9W6SM27</accession>
<dbReference type="AlphaFoldDB" id="A0A9W6SM27"/>
<keyword evidence="2" id="KW-1185">Reference proteome</keyword>